<gene>
    <name evidence="1" type="ORF">IFO69_01155</name>
</gene>
<dbReference type="Proteomes" id="UP000647133">
    <property type="component" value="Unassembled WGS sequence"/>
</dbReference>
<dbReference type="EMBL" id="JACYTQ010000001">
    <property type="protein sequence ID" value="MBD8487345.1"/>
    <property type="molecule type" value="Genomic_DNA"/>
</dbReference>
<protein>
    <submittedName>
        <fullName evidence="1">Uncharacterized protein</fullName>
    </submittedName>
</protein>
<keyword evidence="2" id="KW-1185">Reference proteome</keyword>
<accession>A0ABR9AFE6</accession>
<comment type="caution">
    <text evidence="1">The sequence shown here is derived from an EMBL/GenBank/DDBJ whole genome shotgun (WGS) entry which is preliminary data.</text>
</comment>
<name>A0ABR9AFE6_9BACT</name>
<proteinExistence type="predicted"/>
<dbReference type="RefSeq" id="WP_192007119.1">
    <property type="nucleotide sequence ID" value="NZ_JACYTQ010000001.1"/>
</dbReference>
<reference evidence="1 2" key="1">
    <citation type="submission" date="2020-09" db="EMBL/GenBank/DDBJ databases">
        <title>Echinicola sp. CAU 1574 isolated from sand of Sido Beach.</title>
        <authorList>
            <person name="Kim W."/>
        </authorList>
    </citation>
    <scope>NUCLEOTIDE SEQUENCE [LARGE SCALE GENOMIC DNA]</scope>
    <source>
        <strain evidence="1 2">CAU 1574</strain>
    </source>
</reference>
<organism evidence="1 2">
    <name type="scientific">Echinicola arenosa</name>
    <dbReference type="NCBI Taxonomy" id="2774144"/>
    <lineage>
        <taxon>Bacteria</taxon>
        <taxon>Pseudomonadati</taxon>
        <taxon>Bacteroidota</taxon>
        <taxon>Cytophagia</taxon>
        <taxon>Cytophagales</taxon>
        <taxon>Cyclobacteriaceae</taxon>
        <taxon>Echinicola</taxon>
    </lineage>
</organism>
<evidence type="ECO:0000313" key="2">
    <source>
        <dbReference type="Proteomes" id="UP000647133"/>
    </source>
</evidence>
<evidence type="ECO:0000313" key="1">
    <source>
        <dbReference type="EMBL" id="MBD8487345.1"/>
    </source>
</evidence>
<sequence length="97" mass="10416">MEFVREEGGQYGESIENMKLYIDEDVVDEGPMKTQPAKFTLSGDGLCVGYDSGDAVSSQYESPGTFKGGTIGGVGVTVEGKAYVDLEAEAKRMMMTQ</sequence>